<evidence type="ECO:0000256" key="1">
    <source>
        <dbReference type="ARBA" id="ARBA00004651"/>
    </source>
</evidence>
<feature type="transmembrane region" description="Helical" evidence="6">
    <location>
        <begin position="36"/>
        <end position="59"/>
    </location>
</feature>
<dbReference type="Proteomes" id="UP000614996">
    <property type="component" value="Unassembled WGS sequence"/>
</dbReference>
<evidence type="ECO:0000313" key="8">
    <source>
        <dbReference type="EMBL" id="GIL29328.1"/>
    </source>
</evidence>
<feature type="domain" description="ABC3 transporter permease C-terminal" evidence="7">
    <location>
        <begin position="385"/>
        <end position="524"/>
    </location>
</feature>
<feature type="transmembrane region" description="Helical" evidence="6">
    <location>
        <begin position="381"/>
        <end position="403"/>
    </location>
</feature>
<sequence>MSTATATPRAGSSGSMSAHTVLRLARAGTRTDTVRIVLTVLGSAAATLGLLAVGTVLSVPVDHNPNDSTYLTAHYTSELLAQYGLRKGLSIGLLLVTVPVLLFVVQCARLGAPARERRLAALRMSGATPADVVRVVAAESGLAACAGAALGALGYFVGRLVADAPNRYGLRPLPTDVLPPWWALVVLIALVPVLVVALSVLLLRRVAAAPHGLTRRSRSRRPATWPVVLLGAGVVLSVGYVPLARRVMAGPLRSTSFDLVSGPYLGVVIIAGALLVVTGLAFGAARLSHLTGGAVRRLARRPAVLLAAGRAASDPWLGGRSLSVLFAAVLFGAGAAALQKAFLLPKRANATMDGLIARYTGVHQQDFTDPVYVRAFDIVQIGVRVVLVVAAAALLIALVERIVGQRRQLAAATAAGVPRRTLGAALVLHTLITTLPGMIIAALVGMFTGRAIFPNYDVSQPAGVYCVGSDYVQPCVSPDDDGLRHVSLPALHVHVSTPVPWGETTLVVAVAIAAVLVTALLSLPFLRASTRLEDLRAE</sequence>
<keyword evidence="3 6" id="KW-0812">Transmembrane</keyword>
<keyword evidence="4 6" id="KW-1133">Transmembrane helix</keyword>
<gene>
    <name evidence="8" type="ORF">NUM_45820</name>
</gene>
<comment type="caution">
    <text evidence="8">The sequence shown here is derived from an EMBL/GenBank/DDBJ whole genome shotgun (WGS) entry which is preliminary data.</text>
</comment>
<evidence type="ECO:0000313" key="9">
    <source>
        <dbReference type="Proteomes" id="UP000614996"/>
    </source>
</evidence>
<name>A0A8J4AIL6_9ACTN</name>
<evidence type="ECO:0000256" key="2">
    <source>
        <dbReference type="ARBA" id="ARBA00022475"/>
    </source>
</evidence>
<feature type="transmembrane region" description="Helical" evidence="6">
    <location>
        <begin position="89"/>
        <end position="111"/>
    </location>
</feature>
<evidence type="ECO:0000256" key="4">
    <source>
        <dbReference type="ARBA" id="ARBA00022989"/>
    </source>
</evidence>
<dbReference type="InterPro" id="IPR003838">
    <property type="entry name" value="ABC3_permease_C"/>
</dbReference>
<dbReference type="GO" id="GO:0005886">
    <property type="term" value="C:plasma membrane"/>
    <property type="evidence" value="ECO:0007669"/>
    <property type="project" value="UniProtKB-SubCell"/>
</dbReference>
<feature type="transmembrane region" description="Helical" evidence="6">
    <location>
        <begin position="223"/>
        <end position="243"/>
    </location>
</feature>
<dbReference type="AlphaFoldDB" id="A0A8J4AIL6"/>
<evidence type="ECO:0000259" key="7">
    <source>
        <dbReference type="Pfam" id="PF02687"/>
    </source>
</evidence>
<keyword evidence="9" id="KW-1185">Reference proteome</keyword>
<proteinExistence type="predicted"/>
<protein>
    <recommendedName>
        <fullName evidence="7">ABC3 transporter permease C-terminal domain-containing protein</fullName>
    </recommendedName>
</protein>
<accession>A0A8J4AIL6</accession>
<keyword evidence="5 6" id="KW-0472">Membrane</keyword>
<feature type="transmembrane region" description="Helical" evidence="6">
    <location>
        <begin position="424"/>
        <end position="447"/>
    </location>
</feature>
<feature type="transmembrane region" description="Helical" evidence="6">
    <location>
        <begin position="322"/>
        <end position="342"/>
    </location>
</feature>
<evidence type="ECO:0000256" key="3">
    <source>
        <dbReference type="ARBA" id="ARBA00022692"/>
    </source>
</evidence>
<dbReference type="EMBL" id="BOPO01000090">
    <property type="protein sequence ID" value="GIL29328.1"/>
    <property type="molecule type" value="Genomic_DNA"/>
</dbReference>
<feature type="transmembrane region" description="Helical" evidence="6">
    <location>
        <begin position="181"/>
        <end position="203"/>
    </location>
</feature>
<evidence type="ECO:0000256" key="5">
    <source>
        <dbReference type="ARBA" id="ARBA00023136"/>
    </source>
</evidence>
<feature type="transmembrane region" description="Helical" evidence="6">
    <location>
        <begin position="132"/>
        <end position="161"/>
    </location>
</feature>
<reference evidence="9" key="1">
    <citation type="journal article" date="2021" name="Int. J. Syst. Evol. Microbiol.">
        <title>Actinocatenispora comari sp. nov., an endophytic actinomycete isolated from aerial parts of Comarum salesowianum.</title>
        <authorList>
            <person name="Oyunbileg N."/>
            <person name="Iizaka Y."/>
            <person name="Hamada M."/>
            <person name="Davaapurev B.O."/>
            <person name="Fukumoto A."/>
            <person name="Tsetseg B."/>
            <person name="Kato F."/>
            <person name="Tamura T."/>
            <person name="Batkhuu J."/>
            <person name="Anzai Y."/>
        </authorList>
    </citation>
    <scope>NUCLEOTIDE SEQUENCE [LARGE SCALE GENOMIC DNA]</scope>
    <source>
        <strain evidence="9">NUM-2625</strain>
    </source>
</reference>
<comment type="subcellular location">
    <subcellularLocation>
        <location evidence="1">Cell membrane</location>
        <topology evidence="1">Multi-pass membrane protein</topology>
    </subcellularLocation>
</comment>
<organism evidence="8 9">
    <name type="scientific">Actinocatenispora comari</name>
    <dbReference type="NCBI Taxonomy" id="2807577"/>
    <lineage>
        <taxon>Bacteria</taxon>
        <taxon>Bacillati</taxon>
        <taxon>Actinomycetota</taxon>
        <taxon>Actinomycetes</taxon>
        <taxon>Micromonosporales</taxon>
        <taxon>Micromonosporaceae</taxon>
        <taxon>Actinocatenispora</taxon>
    </lineage>
</organism>
<keyword evidence="2" id="KW-1003">Cell membrane</keyword>
<feature type="transmembrane region" description="Helical" evidence="6">
    <location>
        <begin position="263"/>
        <end position="287"/>
    </location>
</feature>
<dbReference type="Pfam" id="PF02687">
    <property type="entry name" value="FtsX"/>
    <property type="match status" value="2"/>
</dbReference>
<feature type="transmembrane region" description="Helical" evidence="6">
    <location>
        <begin position="506"/>
        <end position="526"/>
    </location>
</feature>
<dbReference type="RefSeq" id="WP_207127011.1">
    <property type="nucleotide sequence ID" value="NZ_BOPO01000090.1"/>
</dbReference>
<feature type="domain" description="ABC3 transporter permease C-terminal" evidence="7">
    <location>
        <begin position="93"/>
        <end position="207"/>
    </location>
</feature>
<evidence type="ECO:0000256" key="6">
    <source>
        <dbReference type="SAM" id="Phobius"/>
    </source>
</evidence>